<reference evidence="5 6" key="1">
    <citation type="submission" date="2018-05" db="EMBL/GenBank/DDBJ databases">
        <title>The complete genome of Lysobacter maris HZ9B, a marine bacterium antagonistic against terrestrial plant pathogens.</title>
        <authorList>
            <person name="Zhang X.-Q."/>
        </authorList>
    </citation>
    <scope>NUCLEOTIDE SEQUENCE [LARGE SCALE GENOMIC DNA]</scope>
    <source>
        <strain evidence="5 6">HZ9B</strain>
    </source>
</reference>
<dbReference type="GO" id="GO:0008237">
    <property type="term" value="F:metallopeptidase activity"/>
    <property type="evidence" value="ECO:0007669"/>
    <property type="project" value="UniProtKB-KW"/>
</dbReference>
<dbReference type="SMART" id="SM01154">
    <property type="entry name" value="DUF1704"/>
    <property type="match status" value="1"/>
</dbReference>
<evidence type="ECO:0000256" key="1">
    <source>
        <dbReference type="ARBA" id="ARBA00001947"/>
    </source>
</evidence>
<dbReference type="GO" id="GO:0080164">
    <property type="term" value="P:regulation of nitric oxide metabolic process"/>
    <property type="evidence" value="ECO:0007669"/>
    <property type="project" value="TreeGrafter"/>
</dbReference>
<organism evidence="5 6">
    <name type="scientific">Marilutibacter maris</name>
    <dbReference type="NCBI Taxonomy" id="1605891"/>
    <lineage>
        <taxon>Bacteria</taxon>
        <taxon>Pseudomonadati</taxon>
        <taxon>Pseudomonadota</taxon>
        <taxon>Gammaproteobacteria</taxon>
        <taxon>Lysobacterales</taxon>
        <taxon>Lysobacteraceae</taxon>
        <taxon>Marilutibacter</taxon>
    </lineage>
</organism>
<comment type="cofactor">
    <cofactor evidence="1">
        <name>Zn(2+)</name>
        <dbReference type="ChEBI" id="CHEBI:29105"/>
    </cofactor>
</comment>
<evidence type="ECO:0000313" key="6">
    <source>
        <dbReference type="Proteomes" id="UP000249447"/>
    </source>
</evidence>
<gene>
    <name evidence="5" type="ORF">C9I47_2970</name>
</gene>
<dbReference type="AlphaFoldDB" id="A0A2U9TG76"/>
<keyword evidence="6" id="KW-1185">Reference proteome</keyword>
<dbReference type="KEGG" id="lmb:C9I47_2970"/>
<evidence type="ECO:0008006" key="7">
    <source>
        <dbReference type="Google" id="ProtNLM"/>
    </source>
</evidence>
<evidence type="ECO:0000313" key="5">
    <source>
        <dbReference type="EMBL" id="AWV08639.1"/>
    </source>
</evidence>
<dbReference type="InterPro" id="IPR012656">
    <property type="entry name" value="CHP02421_QEGLA"/>
</dbReference>
<protein>
    <recommendedName>
        <fullName evidence="7">Flavohemoglobin expression-modulating QEGLA motif protein</fullName>
    </recommendedName>
</protein>
<dbReference type="PANTHER" id="PTHR31817:SF0">
    <property type="entry name" value="CHROMOSOME UNDETERMINED SCAFFOLD_67, WHOLE GENOME SHOTGUN SEQUENCE"/>
    <property type="match status" value="1"/>
</dbReference>
<keyword evidence="3" id="KW-0378">Hydrolase</keyword>
<evidence type="ECO:0000256" key="2">
    <source>
        <dbReference type="ARBA" id="ARBA00022670"/>
    </source>
</evidence>
<dbReference type="PANTHER" id="PTHR31817">
    <property type="match status" value="1"/>
</dbReference>
<dbReference type="NCBIfam" id="TIGR02421">
    <property type="entry name" value="QEGLA"/>
    <property type="match status" value="1"/>
</dbReference>
<sequence>MKGTSADDLAIAHHAALDARMVQAARGIRLLTLTSWPAGQEQRFLEEHATGRLALPRIEYPRHDFAEVRAELEAVAAEADPDHPLGQYLRESAHSWGIAAQLLESLGTPAVTAHSVRLFGRPDEALPGDGPSAREAAQHFISIADELDRELMAPAEHITVSATALQLQLQRELDNFFGERVIEVELDPELISKAAAGATRIRLRSNAAFSDYDRDQLLQHEAFVHSLTAINGRQQPVLPSLGLSSPRSTETQEGLATFAEQITGSIDIGRMKRISLRIEAVDMALGGADFVEVFRYFLDAGQAAEESFASAQRVFRGVPVSGGCAFTKDTVYLRGLVSVHTFFRWALREQKLQLCRWLFAGKMTLADVQRFEPLFVDGVLEPARWMPHWITRANGLAGMLAFSLFANRIRLDAIAGGDEPLEL</sequence>
<proteinExistence type="predicted"/>
<keyword evidence="2" id="KW-0645">Protease</keyword>
<evidence type="ECO:0000256" key="3">
    <source>
        <dbReference type="ARBA" id="ARBA00022801"/>
    </source>
</evidence>
<dbReference type="GO" id="GO:0006508">
    <property type="term" value="P:proteolysis"/>
    <property type="evidence" value="ECO:0007669"/>
    <property type="project" value="UniProtKB-KW"/>
</dbReference>
<name>A0A2U9TG76_9GAMM</name>
<keyword evidence="4" id="KW-0482">Metalloprotease</keyword>
<dbReference type="EMBL" id="CP029843">
    <property type="protein sequence ID" value="AWV08639.1"/>
    <property type="molecule type" value="Genomic_DNA"/>
</dbReference>
<evidence type="ECO:0000256" key="4">
    <source>
        <dbReference type="ARBA" id="ARBA00023049"/>
    </source>
</evidence>
<dbReference type="InterPro" id="IPR012548">
    <property type="entry name" value="MATCAP"/>
</dbReference>
<dbReference type="OrthoDB" id="9785840at2"/>
<accession>A0A2U9TG76</accession>
<dbReference type="Proteomes" id="UP000249447">
    <property type="component" value="Chromosome"/>
</dbReference>
<dbReference type="Pfam" id="PF08014">
    <property type="entry name" value="MATCAP"/>
    <property type="match status" value="1"/>
</dbReference>
<dbReference type="RefSeq" id="WP_111267667.1">
    <property type="nucleotide sequence ID" value="NZ_CP029843.1"/>
</dbReference>